<feature type="region of interest" description="Disordered" evidence="1">
    <location>
        <begin position="43"/>
        <end position="75"/>
    </location>
</feature>
<accession>A0A178V3F8</accession>
<dbReference type="Proteomes" id="UP000078284">
    <property type="component" value="Chromosome 4"/>
</dbReference>
<organism evidence="2 3">
    <name type="scientific">Arabidopsis thaliana</name>
    <name type="common">Mouse-ear cress</name>
    <dbReference type="NCBI Taxonomy" id="3702"/>
    <lineage>
        <taxon>Eukaryota</taxon>
        <taxon>Viridiplantae</taxon>
        <taxon>Streptophyta</taxon>
        <taxon>Embryophyta</taxon>
        <taxon>Tracheophyta</taxon>
        <taxon>Spermatophyta</taxon>
        <taxon>Magnoliopsida</taxon>
        <taxon>eudicotyledons</taxon>
        <taxon>Gunneridae</taxon>
        <taxon>Pentapetalae</taxon>
        <taxon>rosids</taxon>
        <taxon>malvids</taxon>
        <taxon>Brassicales</taxon>
        <taxon>Brassicaceae</taxon>
        <taxon>Camelineae</taxon>
        <taxon>Arabidopsis</taxon>
    </lineage>
</organism>
<name>A0A178V3F8_ARATH</name>
<proteinExistence type="predicted"/>
<gene>
    <name evidence="2" type="ordered locus">AXX17_At4g06760</name>
</gene>
<evidence type="ECO:0000313" key="2">
    <source>
        <dbReference type="EMBL" id="OAO99884.1"/>
    </source>
</evidence>
<protein>
    <submittedName>
        <fullName evidence="2">Uncharacterized protein</fullName>
    </submittedName>
</protein>
<comment type="caution">
    <text evidence="2">The sequence shown here is derived from an EMBL/GenBank/DDBJ whole genome shotgun (WGS) entry which is preliminary data.</text>
</comment>
<dbReference type="AlphaFoldDB" id="A0A178V3F8"/>
<sequence length="75" mass="8951">MRDEMFYCKVSGCFSWWSHMSAWEDSTPPMRGRGWNRALKERRGMRPDKTSLQRMKRYGDRGSPCRMPRCGTMEP</sequence>
<evidence type="ECO:0000256" key="1">
    <source>
        <dbReference type="SAM" id="MobiDB-lite"/>
    </source>
</evidence>
<evidence type="ECO:0000313" key="3">
    <source>
        <dbReference type="Proteomes" id="UP000078284"/>
    </source>
</evidence>
<dbReference type="EMBL" id="LUHQ01000004">
    <property type="protein sequence ID" value="OAO99884.1"/>
    <property type="molecule type" value="Genomic_DNA"/>
</dbReference>
<reference evidence="3" key="1">
    <citation type="journal article" date="2016" name="Proc. Natl. Acad. Sci. U.S.A.">
        <title>Chromosome-level assembly of Arabidopsis thaliana Ler reveals the extent of translocation and inversion polymorphisms.</title>
        <authorList>
            <person name="Zapata L."/>
            <person name="Ding J."/>
            <person name="Willing E.M."/>
            <person name="Hartwig B."/>
            <person name="Bezdan D."/>
            <person name="Jiao W.B."/>
            <person name="Patel V."/>
            <person name="Velikkakam James G."/>
            <person name="Koornneef M."/>
            <person name="Ossowski S."/>
            <person name="Schneeberger K."/>
        </authorList>
    </citation>
    <scope>NUCLEOTIDE SEQUENCE [LARGE SCALE GENOMIC DNA]</scope>
    <source>
        <strain evidence="3">cv. Landsberg erecta</strain>
    </source>
</reference>